<dbReference type="SUPFAM" id="SSF53448">
    <property type="entry name" value="Nucleotide-diphospho-sugar transferases"/>
    <property type="match status" value="1"/>
</dbReference>
<dbReference type="GO" id="GO:0009247">
    <property type="term" value="P:glycolipid biosynthetic process"/>
    <property type="evidence" value="ECO:0007669"/>
    <property type="project" value="TreeGrafter"/>
</dbReference>
<evidence type="ECO:0000313" key="5">
    <source>
        <dbReference type="EMBL" id="OGF14639.1"/>
    </source>
</evidence>
<proteinExistence type="inferred from homology"/>
<comment type="similarity">
    <text evidence="1">Belongs to the glycosyltransferase 2 family.</text>
</comment>
<dbReference type="InterPro" id="IPR039528">
    <property type="entry name" value="DPM1-like"/>
</dbReference>
<comment type="caution">
    <text evidence="5">The sequence shown here is derived from an EMBL/GenBank/DDBJ whole genome shotgun (WGS) entry which is preliminary data.</text>
</comment>
<dbReference type="GO" id="GO:0004582">
    <property type="term" value="F:dolichyl-phosphate beta-D-mannosyltransferase activity"/>
    <property type="evidence" value="ECO:0007669"/>
    <property type="project" value="InterPro"/>
</dbReference>
<accession>A0A1F5RJR8</accession>
<dbReference type="PANTHER" id="PTHR43398:SF1">
    <property type="entry name" value="DOLICHOL-PHOSPHATE MANNOSYLTRANSFERASE SUBUNIT 1"/>
    <property type="match status" value="1"/>
</dbReference>
<dbReference type="Proteomes" id="UP000177691">
    <property type="component" value="Unassembled WGS sequence"/>
</dbReference>
<dbReference type="Pfam" id="PF00535">
    <property type="entry name" value="Glycos_transf_2"/>
    <property type="match status" value="1"/>
</dbReference>
<dbReference type="GO" id="GO:0016020">
    <property type="term" value="C:membrane"/>
    <property type="evidence" value="ECO:0007669"/>
    <property type="project" value="GOC"/>
</dbReference>
<dbReference type="EMBL" id="MFFU01000062">
    <property type="protein sequence ID" value="OGF14639.1"/>
    <property type="molecule type" value="Genomic_DNA"/>
</dbReference>
<protein>
    <recommendedName>
        <fullName evidence="4">Glycosyltransferase 2-like domain-containing protein</fullName>
    </recommendedName>
</protein>
<dbReference type="Gene3D" id="3.90.550.10">
    <property type="entry name" value="Spore Coat Polysaccharide Biosynthesis Protein SpsA, Chain A"/>
    <property type="match status" value="1"/>
</dbReference>
<reference evidence="5 6" key="1">
    <citation type="journal article" date="2016" name="Nat. Commun.">
        <title>Thousands of microbial genomes shed light on interconnected biogeochemical processes in an aquifer system.</title>
        <authorList>
            <person name="Anantharaman K."/>
            <person name="Brown C.T."/>
            <person name="Hug L.A."/>
            <person name="Sharon I."/>
            <person name="Castelle C.J."/>
            <person name="Probst A.J."/>
            <person name="Thomas B.C."/>
            <person name="Singh A."/>
            <person name="Wilkins M.J."/>
            <person name="Karaoz U."/>
            <person name="Brodie E.L."/>
            <person name="Williams K.H."/>
            <person name="Hubbard S.S."/>
            <person name="Banfield J.F."/>
        </authorList>
    </citation>
    <scope>NUCLEOTIDE SEQUENCE [LARGE SCALE GENOMIC DNA]</scope>
</reference>
<feature type="domain" description="Glycosyltransferase 2-like" evidence="4">
    <location>
        <begin position="5"/>
        <end position="169"/>
    </location>
</feature>
<keyword evidence="3" id="KW-0808">Transferase</keyword>
<dbReference type="PANTHER" id="PTHR43398">
    <property type="entry name" value="DOLICHOL-PHOSPHATE MANNOSYLTRANSFERASE SUBUNIT 1"/>
    <property type="match status" value="1"/>
</dbReference>
<evidence type="ECO:0000256" key="3">
    <source>
        <dbReference type="ARBA" id="ARBA00022679"/>
    </source>
</evidence>
<dbReference type="InterPro" id="IPR001173">
    <property type="entry name" value="Glyco_trans_2-like"/>
</dbReference>
<name>A0A1F5RJR8_9BACT</name>
<dbReference type="CDD" id="cd06442">
    <property type="entry name" value="DPM1_like"/>
    <property type="match status" value="1"/>
</dbReference>
<dbReference type="AlphaFoldDB" id="A0A1F5RJR8"/>
<organism evidence="5 6">
    <name type="scientific">Candidatus Falkowbacteria bacterium RIFCSPHIGHO2_02_FULL_45_15</name>
    <dbReference type="NCBI Taxonomy" id="1797987"/>
    <lineage>
        <taxon>Bacteria</taxon>
        <taxon>Candidatus Falkowiibacteriota</taxon>
    </lineage>
</organism>
<dbReference type="FunFam" id="3.90.550.10:FF:000122">
    <property type="entry name" value="Dolichol-phosphate mannosyltransferase subunit 1"/>
    <property type="match status" value="1"/>
</dbReference>
<evidence type="ECO:0000259" key="4">
    <source>
        <dbReference type="Pfam" id="PF00535"/>
    </source>
</evidence>
<dbReference type="InterPro" id="IPR029044">
    <property type="entry name" value="Nucleotide-diphossugar_trans"/>
</dbReference>
<evidence type="ECO:0000313" key="6">
    <source>
        <dbReference type="Proteomes" id="UP000177691"/>
    </source>
</evidence>
<sequence length="234" mass="27294">MKNVVIIPTYNERKNIVPLIEEIFSTAPDIHIMVVDDNSPDKTYEAVRELSRRFPGLTLLLREKKEGLRKAYVQAFENVLRDSEVEHIIMMDADFSHSPKYIPKLLETLKYFDVAVGSRYALDGSIEGWETWRRFLSRYGNRYARWVIGLPVRDCTSGFNAMRAVAFRKINLDDLDMSGYAFLIELKYLLWKSGARITEVPILFKNRTEGKSKISRHIIKEGLLAPWHIRRKKV</sequence>
<evidence type="ECO:0000256" key="2">
    <source>
        <dbReference type="ARBA" id="ARBA00022676"/>
    </source>
</evidence>
<gene>
    <name evidence="5" type="ORF">A3D54_01710</name>
</gene>
<keyword evidence="2" id="KW-0328">Glycosyltransferase</keyword>
<evidence type="ECO:0000256" key="1">
    <source>
        <dbReference type="ARBA" id="ARBA00006739"/>
    </source>
</evidence>